<evidence type="ECO:0000313" key="2">
    <source>
        <dbReference type="Proteomes" id="UP001596111"/>
    </source>
</evidence>
<proteinExistence type="predicted"/>
<keyword evidence="2" id="KW-1185">Reference proteome</keyword>
<sequence>MDSIQSRRVQLPAIIEAAVWSSQLGGIPAGGAPSRPTCRQRAVAALVSEAANGSGTFSVPDKGISKNS</sequence>
<evidence type="ECO:0000313" key="1">
    <source>
        <dbReference type="EMBL" id="MFC5583196.1"/>
    </source>
</evidence>
<dbReference type="RefSeq" id="WP_377330002.1">
    <property type="nucleotide sequence ID" value="NZ_JBHSNG010000037.1"/>
</dbReference>
<name>A0ABW0T1I8_9GAMM</name>
<protein>
    <submittedName>
        <fullName evidence="1">Uncharacterized protein</fullName>
    </submittedName>
</protein>
<gene>
    <name evidence="1" type="ORF">ACFPPB_18945</name>
</gene>
<reference evidence="2" key="1">
    <citation type="journal article" date="2019" name="Int. J. Syst. Evol. Microbiol.">
        <title>The Global Catalogue of Microorganisms (GCM) 10K type strain sequencing project: providing services to taxonomists for standard genome sequencing and annotation.</title>
        <authorList>
            <consortium name="The Broad Institute Genomics Platform"/>
            <consortium name="The Broad Institute Genome Sequencing Center for Infectious Disease"/>
            <person name="Wu L."/>
            <person name="Ma J."/>
        </authorList>
    </citation>
    <scope>NUCLEOTIDE SEQUENCE [LARGE SCALE GENOMIC DNA]</scope>
    <source>
        <strain evidence="2">CGMCC 1.13587</strain>
    </source>
</reference>
<comment type="caution">
    <text evidence="1">The sequence shown here is derived from an EMBL/GenBank/DDBJ whole genome shotgun (WGS) entry which is preliminary data.</text>
</comment>
<accession>A0ABW0T1I8</accession>
<dbReference type="EMBL" id="JBHSNG010000037">
    <property type="protein sequence ID" value="MFC5583196.1"/>
    <property type="molecule type" value="Genomic_DNA"/>
</dbReference>
<organism evidence="1 2">
    <name type="scientific">Rhodanobacter terrae</name>
    <dbReference type="NCBI Taxonomy" id="418647"/>
    <lineage>
        <taxon>Bacteria</taxon>
        <taxon>Pseudomonadati</taxon>
        <taxon>Pseudomonadota</taxon>
        <taxon>Gammaproteobacteria</taxon>
        <taxon>Lysobacterales</taxon>
        <taxon>Rhodanobacteraceae</taxon>
        <taxon>Rhodanobacter</taxon>
    </lineage>
</organism>
<dbReference type="Proteomes" id="UP001596111">
    <property type="component" value="Unassembled WGS sequence"/>
</dbReference>